<evidence type="ECO:0000256" key="1">
    <source>
        <dbReference type="SAM" id="MobiDB-lite"/>
    </source>
</evidence>
<evidence type="ECO:0000313" key="2">
    <source>
        <dbReference type="EMBL" id="PUZ50387.1"/>
    </source>
</evidence>
<gene>
    <name evidence="2" type="ORF">GQ55_6G055000</name>
</gene>
<keyword evidence="3" id="KW-1185">Reference proteome</keyword>
<dbReference type="Proteomes" id="UP000244336">
    <property type="component" value="Chromosome 6"/>
</dbReference>
<reference evidence="2 3" key="1">
    <citation type="submission" date="2018-04" db="EMBL/GenBank/DDBJ databases">
        <title>WGS assembly of Panicum hallii var. hallii HAL2.</title>
        <authorList>
            <person name="Lovell J."/>
            <person name="Jenkins J."/>
            <person name="Lowry D."/>
            <person name="Mamidi S."/>
            <person name="Sreedasyam A."/>
            <person name="Weng X."/>
            <person name="Barry K."/>
            <person name="Bonette J."/>
            <person name="Campitelli B."/>
            <person name="Daum C."/>
            <person name="Gordon S."/>
            <person name="Gould B."/>
            <person name="Lipzen A."/>
            <person name="MacQueen A."/>
            <person name="Palacio-Mejia J."/>
            <person name="Plott C."/>
            <person name="Shakirov E."/>
            <person name="Shu S."/>
            <person name="Yoshinaga Y."/>
            <person name="Zane M."/>
            <person name="Rokhsar D."/>
            <person name="Grimwood J."/>
            <person name="Schmutz J."/>
            <person name="Juenger T."/>
        </authorList>
    </citation>
    <scope>NUCLEOTIDE SEQUENCE [LARGE SCALE GENOMIC DNA]</scope>
    <source>
        <strain evidence="3">cv. HAL2</strain>
    </source>
</reference>
<feature type="region of interest" description="Disordered" evidence="1">
    <location>
        <begin position="1"/>
        <end position="30"/>
    </location>
</feature>
<dbReference type="EMBL" id="CM009754">
    <property type="protein sequence ID" value="PUZ50387.1"/>
    <property type="molecule type" value="Genomic_DNA"/>
</dbReference>
<dbReference type="AlphaFoldDB" id="A0A2T7D461"/>
<proteinExistence type="predicted"/>
<evidence type="ECO:0008006" key="4">
    <source>
        <dbReference type="Google" id="ProtNLM"/>
    </source>
</evidence>
<dbReference type="Gramene" id="PUZ50387">
    <property type="protein sequence ID" value="PUZ50387"/>
    <property type="gene ID" value="GQ55_6G055000"/>
</dbReference>
<evidence type="ECO:0000313" key="3">
    <source>
        <dbReference type="Proteomes" id="UP000244336"/>
    </source>
</evidence>
<dbReference type="InterPro" id="IPR007658">
    <property type="entry name" value="DUF594"/>
</dbReference>
<accession>A0A2T7D461</accession>
<dbReference type="Pfam" id="PF04578">
    <property type="entry name" value="DUF594"/>
    <property type="match status" value="1"/>
</dbReference>
<protein>
    <recommendedName>
        <fullName evidence="4">DUF4220 domain-containing protein</fullName>
    </recommendedName>
</protein>
<sequence length="223" mass="25228">MAFTAWSYGSGGSSRQQSAIGGGRASSGHANTCSKMVHECRGDEEKLRTSRGGLSLQRLSVPQQLKITHNEFDESFFIWSYVSHSFIGHSLNLGLYSTFRLRLLRDAIIQISEYMDYLLRKKPHMLPTPVRHRLRYDNLMSTENDEIYEALLSGEFTEAKLQAILGVWVEMLCYAASYCDRESHARELSNGSGEFATIVWLLRAALFKASNPDDDDDTQESEN</sequence>
<dbReference type="STRING" id="1504633.A0A2T7D461"/>
<name>A0A2T7D461_9POAL</name>
<organism evidence="2 3">
    <name type="scientific">Panicum hallii var. hallii</name>
    <dbReference type="NCBI Taxonomy" id="1504633"/>
    <lineage>
        <taxon>Eukaryota</taxon>
        <taxon>Viridiplantae</taxon>
        <taxon>Streptophyta</taxon>
        <taxon>Embryophyta</taxon>
        <taxon>Tracheophyta</taxon>
        <taxon>Spermatophyta</taxon>
        <taxon>Magnoliopsida</taxon>
        <taxon>Liliopsida</taxon>
        <taxon>Poales</taxon>
        <taxon>Poaceae</taxon>
        <taxon>PACMAD clade</taxon>
        <taxon>Panicoideae</taxon>
        <taxon>Panicodae</taxon>
        <taxon>Paniceae</taxon>
        <taxon>Panicinae</taxon>
        <taxon>Panicum</taxon>
        <taxon>Panicum sect. Panicum</taxon>
    </lineage>
</organism>
<dbReference type="OrthoDB" id="674692at2759"/>
<dbReference type="PANTHER" id="PTHR31325">
    <property type="entry name" value="OS01G0798800 PROTEIN-RELATED"/>
    <property type="match status" value="1"/>
</dbReference>